<dbReference type="PROSITE" id="PS51186">
    <property type="entry name" value="GNAT"/>
    <property type="match status" value="1"/>
</dbReference>
<dbReference type="PANTHER" id="PTHR43072">
    <property type="entry name" value="N-ACETYLTRANSFERASE"/>
    <property type="match status" value="1"/>
</dbReference>
<dbReference type="EMBL" id="JAECZC010000013">
    <property type="protein sequence ID" value="MBH8562526.1"/>
    <property type="molecule type" value="Genomic_DNA"/>
</dbReference>
<evidence type="ECO:0000256" key="1">
    <source>
        <dbReference type="ARBA" id="ARBA00022679"/>
    </source>
</evidence>
<dbReference type="InterPro" id="IPR000182">
    <property type="entry name" value="GNAT_dom"/>
</dbReference>
<accession>A0A8J7HMR8</accession>
<comment type="caution">
    <text evidence="4">The sequence shown here is derived from an EMBL/GenBank/DDBJ whole genome shotgun (WGS) entry which is preliminary data.</text>
</comment>
<dbReference type="Gene3D" id="3.40.630.30">
    <property type="match status" value="1"/>
</dbReference>
<dbReference type="GO" id="GO:0016747">
    <property type="term" value="F:acyltransferase activity, transferring groups other than amino-acyl groups"/>
    <property type="evidence" value="ECO:0007669"/>
    <property type="project" value="InterPro"/>
</dbReference>
<protein>
    <submittedName>
        <fullName evidence="4">GNAT family N-acetyltransferase</fullName>
    </submittedName>
</protein>
<keyword evidence="5" id="KW-1185">Reference proteome</keyword>
<dbReference type="AlphaFoldDB" id="A0A8J7HMR8"/>
<reference evidence="4 5" key="1">
    <citation type="journal article" date="2021" name="Int. J. Syst. Evol. Microbiol.">
        <title>Amazonocrinis nigriterrae gen. nov., sp. nov., Atlanticothrix silvestris gen. nov., sp. nov. and Dendronalium phyllosphericum gen. nov., sp. nov., nostocacean cyanobacteria from Brazilian environments.</title>
        <authorList>
            <person name="Alvarenga D.O."/>
            <person name="Andreote A.P.D."/>
            <person name="Branco L.H.Z."/>
            <person name="Delbaje E."/>
            <person name="Cruz R.B."/>
            <person name="Varani A.M."/>
            <person name="Fiore M.F."/>
        </authorList>
    </citation>
    <scope>NUCLEOTIDE SEQUENCE [LARGE SCALE GENOMIC DNA]</scope>
    <source>
        <strain evidence="4 5">CENA67</strain>
    </source>
</reference>
<dbReference type="SUPFAM" id="SSF55729">
    <property type="entry name" value="Acyl-CoA N-acyltransferases (Nat)"/>
    <property type="match status" value="1"/>
</dbReference>
<gene>
    <name evidence="4" type="ORF">I8748_10115</name>
</gene>
<organism evidence="4 5">
    <name type="scientific">Amazonocrinis nigriterrae CENA67</name>
    <dbReference type="NCBI Taxonomy" id="2794033"/>
    <lineage>
        <taxon>Bacteria</taxon>
        <taxon>Bacillati</taxon>
        <taxon>Cyanobacteriota</taxon>
        <taxon>Cyanophyceae</taxon>
        <taxon>Nostocales</taxon>
        <taxon>Nostocaceae</taxon>
        <taxon>Amazonocrinis</taxon>
        <taxon>Amazonocrinis nigriterrae</taxon>
    </lineage>
</organism>
<dbReference type="PANTHER" id="PTHR43072:SF51">
    <property type="entry name" value="ABC SUPERFAMILY TRANSPORT PROTEIN"/>
    <property type="match status" value="1"/>
</dbReference>
<name>A0A8J7HMR8_9NOST</name>
<keyword evidence="2" id="KW-0012">Acyltransferase</keyword>
<sequence>MKNFDETEAIYVRELGIDDIAPVYHLGEELFTSDSYPYLYRTWDEWEVIGLYNTDPEYCLVAETDAGLAGFILGTIITKASWTYGYILWLGVSPKFQRQGVADKLVDKVVARMIEDGARFMLVDTDPANIPAIKFFNRKGFGNVRQHVFLSMNLSKHEYYGRLIDYEHQKAERAGYRRSRPAIRTRKSDNVANELLLNPLINDLETAEEQPDI</sequence>
<dbReference type="RefSeq" id="WP_198124436.1">
    <property type="nucleotide sequence ID" value="NZ_JAECZC010000013.1"/>
</dbReference>
<feature type="domain" description="N-acetyltransferase" evidence="3">
    <location>
        <begin position="10"/>
        <end position="165"/>
    </location>
</feature>
<keyword evidence="1" id="KW-0808">Transferase</keyword>
<evidence type="ECO:0000256" key="2">
    <source>
        <dbReference type="ARBA" id="ARBA00023315"/>
    </source>
</evidence>
<dbReference type="InterPro" id="IPR016181">
    <property type="entry name" value="Acyl_CoA_acyltransferase"/>
</dbReference>
<dbReference type="Pfam" id="PF00583">
    <property type="entry name" value="Acetyltransf_1"/>
    <property type="match status" value="1"/>
</dbReference>
<evidence type="ECO:0000313" key="4">
    <source>
        <dbReference type="EMBL" id="MBH8562526.1"/>
    </source>
</evidence>
<proteinExistence type="predicted"/>
<dbReference type="Proteomes" id="UP000632766">
    <property type="component" value="Unassembled WGS sequence"/>
</dbReference>
<dbReference type="CDD" id="cd04301">
    <property type="entry name" value="NAT_SF"/>
    <property type="match status" value="1"/>
</dbReference>
<evidence type="ECO:0000313" key="5">
    <source>
        <dbReference type="Proteomes" id="UP000632766"/>
    </source>
</evidence>
<evidence type="ECO:0000259" key="3">
    <source>
        <dbReference type="PROSITE" id="PS51186"/>
    </source>
</evidence>